<dbReference type="OrthoDB" id="9775804at2"/>
<name>A0A553ZUK9_9BACI</name>
<evidence type="ECO:0000313" key="3">
    <source>
        <dbReference type="Proteomes" id="UP000318521"/>
    </source>
</evidence>
<dbReference type="PANTHER" id="PTHR43233:SF1">
    <property type="entry name" value="FAMILY N-ACETYLTRANSFERASE, PUTATIVE (AFU_ORTHOLOGUE AFUA_6G03350)-RELATED"/>
    <property type="match status" value="1"/>
</dbReference>
<proteinExistence type="predicted"/>
<sequence>MQLTYHVNAPVTAEEVVDVFRSSGIKRPIDQVDRIERMLVASQLLISARDHDKLVGIARSLTDFCYCCYLSDLAVSAEYQKAGVGKSLIDKTREEIGDECSLILLSAPDAMEYYPKIGFHQAHHGFYIPRKQ</sequence>
<protein>
    <submittedName>
        <fullName evidence="2">GNAT family N-acetyltransferase</fullName>
    </submittedName>
</protein>
<dbReference type="GO" id="GO:0016747">
    <property type="term" value="F:acyltransferase activity, transferring groups other than amino-acyl groups"/>
    <property type="evidence" value="ECO:0007669"/>
    <property type="project" value="InterPro"/>
</dbReference>
<dbReference type="PANTHER" id="PTHR43233">
    <property type="entry name" value="FAMILY N-ACETYLTRANSFERASE, PUTATIVE (AFU_ORTHOLOGUE AFUA_6G03350)-RELATED"/>
    <property type="match status" value="1"/>
</dbReference>
<dbReference type="InterPro" id="IPR016181">
    <property type="entry name" value="Acyl_CoA_acyltransferase"/>
</dbReference>
<accession>A0A553ZUK9</accession>
<dbReference type="InterPro" id="IPR000182">
    <property type="entry name" value="GNAT_dom"/>
</dbReference>
<keyword evidence="2" id="KW-0808">Transferase</keyword>
<dbReference type="SUPFAM" id="SSF55729">
    <property type="entry name" value="Acyl-CoA N-acyltransferases (Nat)"/>
    <property type="match status" value="1"/>
</dbReference>
<dbReference type="EMBL" id="VLXZ01000014">
    <property type="protein sequence ID" value="TSB45164.1"/>
    <property type="molecule type" value="Genomic_DNA"/>
</dbReference>
<gene>
    <name evidence="2" type="ORF">FN960_17980</name>
</gene>
<dbReference type="CDD" id="cd04301">
    <property type="entry name" value="NAT_SF"/>
    <property type="match status" value="1"/>
</dbReference>
<comment type="caution">
    <text evidence="2">The sequence shown here is derived from an EMBL/GenBank/DDBJ whole genome shotgun (WGS) entry which is preliminary data.</text>
</comment>
<dbReference type="RefSeq" id="WP_143850246.1">
    <property type="nucleotide sequence ID" value="NZ_VLXZ01000014.1"/>
</dbReference>
<dbReference type="Proteomes" id="UP000318521">
    <property type="component" value="Unassembled WGS sequence"/>
</dbReference>
<keyword evidence="3" id="KW-1185">Reference proteome</keyword>
<evidence type="ECO:0000313" key="2">
    <source>
        <dbReference type="EMBL" id="TSB45164.1"/>
    </source>
</evidence>
<organism evidence="2 3">
    <name type="scientific">Alkalicoccobacillus porphyridii</name>
    <dbReference type="NCBI Taxonomy" id="2597270"/>
    <lineage>
        <taxon>Bacteria</taxon>
        <taxon>Bacillati</taxon>
        <taxon>Bacillota</taxon>
        <taxon>Bacilli</taxon>
        <taxon>Bacillales</taxon>
        <taxon>Bacillaceae</taxon>
        <taxon>Alkalicoccobacillus</taxon>
    </lineage>
</organism>
<feature type="domain" description="N-acetyltransferase" evidence="1">
    <location>
        <begin position="3"/>
        <end position="132"/>
    </location>
</feature>
<dbReference type="InterPro" id="IPR053144">
    <property type="entry name" value="Acetyltransferase_Butenolide"/>
</dbReference>
<dbReference type="Gene3D" id="3.40.630.30">
    <property type="match status" value="1"/>
</dbReference>
<evidence type="ECO:0000259" key="1">
    <source>
        <dbReference type="PROSITE" id="PS51186"/>
    </source>
</evidence>
<reference evidence="2 3" key="1">
    <citation type="submission" date="2019-07" db="EMBL/GenBank/DDBJ databases">
        <authorList>
            <person name="Park Y.J."/>
            <person name="Jeong S.E."/>
            <person name="Jung H.S."/>
        </authorList>
    </citation>
    <scope>NUCLEOTIDE SEQUENCE [LARGE SCALE GENOMIC DNA]</scope>
    <source>
        <strain evidence="3">P16(2019)</strain>
    </source>
</reference>
<dbReference type="Pfam" id="PF13673">
    <property type="entry name" value="Acetyltransf_10"/>
    <property type="match status" value="1"/>
</dbReference>
<dbReference type="AlphaFoldDB" id="A0A553ZUK9"/>
<dbReference type="PROSITE" id="PS51186">
    <property type="entry name" value="GNAT"/>
    <property type="match status" value="1"/>
</dbReference>